<dbReference type="AlphaFoldDB" id="E1QME7"/>
<reference evidence="5 6" key="1">
    <citation type="journal article" date="2010" name="Stand. Genomic Sci.">
        <title>Complete genome sequence of Desulfarculus baarsii type strain (2st14).</title>
        <authorList>
            <person name="Sun H."/>
            <person name="Spring S."/>
            <person name="Lapidus A."/>
            <person name="Davenport K."/>
            <person name="Del Rio T.G."/>
            <person name="Tice H."/>
            <person name="Nolan M."/>
            <person name="Copeland A."/>
            <person name="Cheng J.F."/>
            <person name="Lucas S."/>
            <person name="Tapia R."/>
            <person name="Goodwin L."/>
            <person name="Pitluck S."/>
            <person name="Ivanova N."/>
            <person name="Pagani I."/>
            <person name="Mavromatis K."/>
            <person name="Ovchinnikova G."/>
            <person name="Pati A."/>
            <person name="Chen A."/>
            <person name="Palaniappan K."/>
            <person name="Hauser L."/>
            <person name="Chang Y.J."/>
            <person name="Jeffries C.D."/>
            <person name="Detter J.C."/>
            <person name="Han C."/>
            <person name="Rohde M."/>
            <person name="Brambilla E."/>
            <person name="Goker M."/>
            <person name="Woyke T."/>
            <person name="Bristow J."/>
            <person name="Eisen J.A."/>
            <person name="Markowitz V."/>
            <person name="Hugenholtz P."/>
            <person name="Kyrpides N.C."/>
            <person name="Klenk H.P."/>
            <person name="Land M."/>
        </authorList>
    </citation>
    <scope>NUCLEOTIDE SEQUENCE [LARGE SCALE GENOMIC DNA]</scope>
    <source>
        <strain evidence="6">ATCC 33931 / DSM 2075 / LMG 7858 / VKM B-1802 / 2st14</strain>
    </source>
</reference>
<dbReference type="PANTHER" id="PTHR35790">
    <property type="entry name" value="HTH-TYPE TRANSCRIPTIONAL REGULATOR PCHR"/>
    <property type="match status" value="1"/>
</dbReference>
<dbReference type="Proteomes" id="UP000009047">
    <property type="component" value="Chromosome"/>
</dbReference>
<dbReference type="KEGG" id="dbr:Deba_2837"/>
<dbReference type="PROSITE" id="PS50995">
    <property type="entry name" value="HTH_MARR_2"/>
    <property type="match status" value="1"/>
</dbReference>
<gene>
    <name evidence="5" type="ordered locus">Deba_2837</name>
</gene>
<dbReference type="GO" id="GO:0003700">
    <property type="term" value="F:DNA-binding transcription factor activity"/>
    <property type="evidence" value="ECO:0007669"/>
    <property type="project" value="InterPro"/>
</dbReference>
<dbReference type="InterPro" id="IPR036390">
    <property type="entry name" value="WH_DNA-bd_sf"/>
</dbReference>
<dbReference type="InterPro" id="IPR036388">
    <property type="entry name" value="WH-like_DNA-bd_sf"/>
</dbReference>
<feature type="domain" description="HTH marR-type" evidence="4">
    <location>
        <begin position="5"/>
        <end position="143"/>
    </location>
</feature>
<dbReference type="SMART" id="SM00347">
    <property type="entry name" value="HTH_MARR"/>
    <property type="match status" value="1"/>
</dbReference>
<keyword evidence="6" id="KW-1185">Reference proteome</keyword>
<evidence type="ECO:0000256" key="2">
    <source>
        <dbReference type="ARBA" id="ARBA00023125"/>
    </source>
</evidence>
<dbReference type="HOGENOM" id="CLU_083287_11_0_7"/>
<dbReference type="eggNOG" id="COG1846">
    <property type="taxonomic scope" value="Bacteria"/>
</dbReference>
<dbReference type="STRING" id="644282.Deba_2837"/>
<keyword evidence="2" id="KW-0238">DNA-binding</keyword>
<name>E1QME7_DESB2</name>
<evidence type="ECO:0000313" key="6">
    <source>
        <dbReference type="Proteomes" id="UP000009047"/>
    </source>
</evidence>
<dbReference type="InterPro" id="IPR052067">
    <property type="entry name" value="Metal_resp_HTH_trans_reg"/>
</dbReference>
<evidence type="ECO:0000313" key="5">
    <source>
        <dbReference type="EMBL" id="ADK86190.1"/>
    </source>
</evidence>
<dbReference type="GO" id="GO:0003677">
    <property type="term" value="F:DNA binding"/>
    <property type="evidence" value="ECO:0007669"/>
    <property type="project" value="UniProtKB-KW"/>
</dbReference>
<evidence type="ECO:0000256" key="3">
    <source>
        <dbReference type="ARBA" id="ARBA00023163"/>
    </source>
</evidence>
<evidence type="ECO:0000259" key="4">
    <source>
        <dbReference type="PROSITE" id="PS50995"/>
    </source>
</evidence>
<dbReference type="EMBL" id="CP002085">
    <property type="protein sequence ID" value="ADK86190.1"/>
    <property type="molecule type" value="Genomic_DNA"/>
</dbReference>
<proteinExistence type="predicted"/>
<dbReference type="InterPro" id="IPR000835">
    <property type="entry name" value="HTH_MarR-typ"/>
</dbReference>
<keyword evidence="1" id="KW-0805">Transcription regulation</keyword>
<sequence length="149" mass="17054">MNERMNKLGAIILRVFNMAVQNEKKPRNFGISELLYPSEIHMVMLVGDNPGAHLSELARRAGITRGAVSQVVNKLEKKNLICKDYGPKNNLRMVPVLTEKGKAAYLAHEKYHEEINIDIYAYVREMSEDDFGVVYAFLRKIEKMGEKLK</sequence>
<organism evidence="5 6">
    <name type="scientific">Desulfarculus baarsii (strain ATCC 33931 / DSM 2075 / LMG 7858 / VKM B-1802 / 2st14)</name>
    <dbReference type="NCBI Taxonomy" id="644282"/>
    <lineage>
        <taxon>Bacteria</taxon>
        <taxon>Pseudomonadati</taxon>
        <taxon>Thermodesulfobacteriota</taxon>
        <taxon>Desulfarculia</taxon>
        <taxon>Desulfarculales</taxon>
        <taxon>Desulfarculaceae</taxon>
        <taxon>Desulfarculus</taxon>
    </lineage>
</organism>
<dbReference type="Gene3D" id="1.10.10.10">
    <property type="entry name" value="Winged helix-like DNA-binding domain superfamily/Winged helix DNA-binding domain"/>
    <property type="match status" value="1"/>
</dbReference>
<dbReference type="PANTHER" id="PTHR35790:SF4">
    <property type="entry name" value="HTH-TYPE TRANSCRIPTIONAL REGULATOR PCHR"/>
    <property type="match status" value="1"/>
</dbReference>
<evidence type="ECO:0000256" key="1">
    <source>
        <dbReference type="ARBA" id="ARBA00023015"/>
    </source>
</evidence>
<keyword evidence="3" id="KW-0804">Transcription</keyword>
<protein>
    <submittedName>
        <fullName evidence="5">Transcriptional regulator, MarR family</fullName>
    </submittedName>
</protein>
<accession>E1QME7</accession>
<dbReference type="SUPFAM" id="SSF46785">
    <property type="entry name" value="Winged helix' DNA-binding domain"/>
    <property type="match status" value="1"/>
</dbReference>
<dbReference type="Pfam" id="PF12802">
    <property type="entry name" value="MarR_2"/>
    <property type="match status" value="1"/>
</dbReference>